<name>A0AAE8QCM6_9HYPH</name>
<dbReference type="Proteomes" id="UP000291892">
    <property type="component" value="Unassembled WGS sequence"/>
</dbReference>
<comment type="caution">
    <text evidence="1">The sequence shown here is derived from an EMBL/GenBank/DDBJ whole genome shotgun (WGS) entry which is preliminary data.</text>
</comment>
<dbReference type="Gene3D" id="1.25.40.10">
    <property type="entry name" value="Tetratricopeptide repeat domain"/>
    <property type="match status" value="1"/>
</dbReference>
<organism evidence="1 2">
    <name type="scientific">Rhizobium ruizarguesonis</name>
    <dbReference type="NCBI Taxonomy" id="2081791"/>
    <lineage>
        <taxon>Bacteria</taxon>
        <taxon>Pseudomonadati</taxon>
        <taxon>Pseudomonadota</taxon>
        <taxon>Alphaproteobacteria</taxon>
        <taxon>Hyphomicrobiales</taxon>
        <taxon>Rhizobiaceae</taxon>
        <taxon>Rhizobium/Agrobacterium group</taxon>
        <taxon>Rhizobium</taxon>
    </lineage>
</organism>
<proteinExistence type="predicted"/>
<dbReference type="InterPro" id="IPR011990">
    <property type="entry name" value="TPR-like_helical_dom_sf"/>
</dbReference>
<evidence type="ECO:0000313" key="2">
    <source>
        <dbReference type="Proteomes" id="UP000291892"/>
    </source>
</evidence>
<sequence length="615" mass="69478">MAHWLADIERLFTCDSTDLADLARAVGYDPERFYVGTLSAEEIEALILRPQPLPSGDRPFEIDGDLGPALAYWPLGPDRPRVFDCEVRLFRDQFALQEAFFRGDDLPDNLCAVLCISDNEPVLLPDLALMTPVLEILAKRTPVLLLIDAVVFDLRAAVPVISNFARRAVDSRTVRNLAEKDTVQFNPSTRRVLLGLAPPDLTNRPRDVAASSFVNRSTDRDIPSQSFYSESLKKLEAWLLQITADFRDKNNRPKRDDPFLRLFHNTCVLLLRVCNEMKILGSYSNEINSSLLEIADHLVACVRAARNARAMQISETGYLTLIEVLEACDRVIPRKRQLYEAFDALGQLYIQMADPARAINALTAARSFSTASETVPTDVQLAKTSQLLSRLASQYRMISEVREAEKLLSEAEQIIANGWDRWRPSFDILAAITHVSDERIALALSYDQLEKAVELSRSRIKTLGGIRYSAARTPNFRHAEFFSKIFSRHRDLLQLAGQWNEAFLAQVGSTLLHLDRHGPSLTNTDKLNEVERQLRQLLDAAENCMQKSEGPSVIPQSVKDIYREYGLEDQDSPPDAVWATLRAIRWRLGPLLPDIVNLFGEREMLFDEPIPNDYG</sequence>
<dbReference type="RefSeq" id="WP_130821931.1">
    <property type="nucleotide sequence ID" value="NZ_SIKX01000001.1"/>
</dbReference>
<evidence type="ECO:0000313" key="1">
    <source>
        <dbReference type="EMBL" id="TBF18933.1"/>
    </source>
</evidence>
<dbReference type="AlphaFoldDB" id="A0AAE8QCM6"/>
<reference evidence="1 2" key="1">
    <citation type="submission" date="2019-02" db="EMBL/GenBank/DDBJ databases">
        <title>The genomic architecture of introgression among sibling species of bacteria.</title>
        <authorList>
            <person name="Cavassim M.I.A."/>
            <person name="Moeskjaer S."/>
            <person name="Moslemi C."/>
            <person name="Fields B."/>
            <person name="Bachmann A."/>
            <person name="Vilhjalmsson B."/>
            <person name="Schierup M.H."/>
            <person name="Young J.P.W."/>
            <person name="Andersen S.U."/>
        </authorList>
    </citation>
    <scope>NUCLEOTIDE SEQUENCE [LARGE SCALE GENOMIC DNA]</scope>
    <source>
        <strain evidence="1 2">SM42</strain>
    </source>
</reference>
<dbReference type="EMBL" id="SIKX01000001">
    <property type="protein sequence ID" value="TBF18933.1"/>
    <property type="molecule type" value="Genomic_DNA"/>
</dbReference>
<gene>
    <name evidence="1" type="ORF">ELG94_11725</name>
</gene>
<accession>A0AAE8QCM6</accession>
<protein>
    <submittedName>
        <fullName evidence="1">Uncharacterized protein</fullName>
    </submittedName>
</protein>